<dbReference type="GO" id="GO:0005829">
    <property type="term" value="C:cytosol"/>
    <property type="evidence" value="ECO:0007669"/>
    <property type="project" value="EnsemblFungi"/>
</dbReference>
<proteinExistence type="inferred from homology"/>
<feature type="compositionally biased region" description="Basic and acidic residues" evidence="4">
    <location>
        <begin position="58"/>
        <end position="67"/>
    </location>
</feature>
<accession>A0A1E3QUF3</accession>
<keyword evidence="7" id="KW-1185">Reference proteome</keyword>
<dbReference type="PROSITE" id="PS51279">
    <property type="entry name" value="BCNT_C"/>
    <property type="match status" value="1"/>
</dbReference>
<dbReference type="Proteomes" id="UP000094336">
    <property type="component" value="Unassembled WGS sequence"/>
</dbReference>
<dbReference type="InterPro" id="IPR027124">
    <property type="entry name" value="Swc5/CFDP1/2"/>
</dbReference>
<evidence type="ECO:0000313" key="7">
    <source>
        <dbReference type="Proteomes" id="UP000094336"/>
    </source>
</evidence>
<dbReference type="InterPro" id="IPR011421">
    <property type="entry name" value="BCNT-C"/>
</dbReference>
<dbReference type="PANTHER" id="PTHR48407:SF1">
    <property type="entry name" value="CRANIOFACIAL DEVELOPMENT PROTEIN 1"/>
    <property type="match status" value="1"/>
</dbReference>
<gene>
    <name evidence="6" type="ORF">BABINDRAFT_165990</name>
</gene>
<dbReference type="STRING" id="984486.A0A1E3QUF3"/>
<feature type="region of interest" description="Disordered" evidence="4">
    <location>
        <begin position="1"/>
        <end position="94"/>
    </location>
</feature>
<dbReference type="GO" id="GO:0006338">
    <property type="term" value="P:chromatin remodeling"/>
    <property type="evidence" value="ECO:0007669"/>
    <property type="project" value="EnsemblFungi"/>
</dbReference>
<evidence type="ECO:0000256" key="1">
    <source>
        <dbReference type="ARBA" id="ARBA00010465"/>
    </source>
</evidence>
<name>A0A1E3QUF3_9ASCO</name>
<dbReference type="GeneID" id="30148238"/>
<dbReference type="Pfam" id="PF07572">
    <property type="entry name" value="BCNT"/>
    <property type="match status" value="1"/>
</dbReference>
<organism evidence="6 7">
    <name type="scientific">Babjeviella inositovora NRRL Y-12698</name>
    <dbReference type="NCBI Taxonomy" id="984486"/>
    <lineage>
        <taxon>Eukaryota</taxon>
        <taxon>Fungi</taxon>
        <taxon>Dikarya</taxon>
        <taxon>Ascomycota</taxon>
        <taxon>Saccharomycotina</taxon>
        <taxon>Pichiomycetes</taxon>
        <taxon>Serinales incertae sedis</taxon>
        <taxon>Babjeviella</taxon>
    </lineage>
</organism>
<evidence type="ECO:0000256" key="2">
    <source>
        <dbReference type="ARBA" id="ARBA00019138"/>
    </source>
</evidence>
<dbReference type="AlphaFoldDB" id="A0A1E3QUF3"/>
<protein>
    <recommendedName>
        <fullName evidence="2">SWR1-complex protein 5</fullName>
    </recommendedName>
</protein>
<comment type="function">
    <text evidence="3">Component of the SWR1 complex which mediates the ATP-dependent exchange of histone H2A for the H2A variant HZT1 leading to transcriptional regulation of selected genes by chromatin remodeling. Involved in chromosome stability.</text>
</comment>
<evidence type="ECO:0000256" key="4">
    <source>
        <dbReference type="SAM" id="MobiDB-lite"/>
    </source>
</evidence>
<evidence type="ECO:0000313" key="6">
    <source>
        <dbReference type="EMBL" id="ODQ81300.1"/>
    </source>
</evidence>
<evidence type="ECO:0000256" key="3">
    <source>
        <dbReference type="ARBA" id="ARBA00025222"/>
    </source>
</evidence>
<reference evidence="7" key="1">
    <citation type="submission" date="2016-05" db="EMBL/GenBank/DDBJ databases">
        <title>Comparative genomics of biotechnologically important yeasts.</title>
        <authorList>
            <consortium name="DOE Joint Genome Institute"/>
            <person name="Riley R."/>
            <person name="Haridas S."/>
            <person name="Wolfe K.H."/>
            <person name="Lopes M.R."/>
            <person name="Hittinger C.T."/>
            <person name="Goker M."/>
            <person name="Salamov A."/>
            <person name="Wisecaver J."/>
            <person name="Long T.M."/>
            <person name="Aerts A.L."/>
            <person name="Barry K."/>
            <person name="Choi C."/>
            <person name="Clum A."/>
            <person name="Coughlan A.Y."/>
            <person name="Deshpande S."/>
            <person name="Douglass A.P."/>
            <person name="Hanson S.J."/>
            <person name="Klenk H.-P."/>
            <person name="Labutti K."/>
            <person name="Lapidus A."/>
            <person name="Lindquist E."/>
            <person name="Lipzen A."/>
            <person name="Meier-Kolthoff J.P."/>
            <person name="Ohm R.A."/>
            <person name="Otillar R.P."/>
            <person name="Pangilinan J."/>
            <person name="Peng Y."/>
            <person name="Rokas A."/>
            <person name="Rosa C.A."/>
            <person name="Scheuner C."/>
            <person name="Sibirny A.A."/>
            <person name="Slot J.C."/>
            <person name="Stielow J.B."/>
            <person name="Sun H."/>
            <person name="Kurtzman C.P."/>
            <person name="Blackwell M."/>
            <person name="Grigoriev I.V."/>
            <person name="Jeffries T.W."/>
        </authorList>
    </citation>
    <scope>NUCLEOTIDE SEQUENCE [LARGE SCALE GENOMIC DNA]</scope>
    <source>
        <strain evidence="7">NRRL Y-12698</strain>
    </source>
</reference>
<comment type="similarity">
    <text evidence="1">Belongs to the SWC5 family.</text>
</comment>
<dbReference type="OrthoDB" id="445677at2759"/>
<dbReference type="RefSeq" id="XP_018986628.1">
    <property type="nucleotide sequence ID" value="XM_019130385.1"/>
</dbReference>
<feature type="compositionally biased region" description="Acidic residues" evidence="4">
    <location>
        <begin position="29"/>
        <end position="39"/>
    </location>
</feature>
<evidence type="ECO:0000259" key="5">
    <source>
        <dbReference type="PROSITE" id="PS51279"/>
    </source>
</evidence>
<dbReference type="PANTHER" id="PTHR48407">
    <property type="entry name" value="CRANIOFACIAL DEVELOPMENT PROTEIN 1"/>
    <property type="match status" value="1"/>
</dbReference>
<dbReference type="EMBL" id="KV454428">
    <property type="protein sequence ID" value="ODQ81300.1"/>
    <property type="molecule type" value="Genomic_DNA"/>
</dbReference>
<feature type="domain" description="BCNT-C" evidence="5">
    <location>
        <begin position="206"/>
        <end position="283"/>
    </location>
</feature>
<dbReference type="GO" id="GO:0000812">
    <property type="term" value="C:Swr1 complex"/>
    <property type="evidence" value="ECO:0007669"/>
    <property type="project" value="EnsemblFungi"/>
</dbReference>
<sequence length="286" mass="32166">MARPKTKIPTDTAISASPTVPPLDIGEQYNEEEDDDFDPDAATAEPDGSSSEDDYDEPAQKGKDVPDYTHISGGGGLIKTRTQRAQEAQESKFARVGLSRTSGIDVNSIFDDMKKMSTEGRLFTPESTRLTPAEELQVERIQIERTYEFAGRVVSEKKMVDANSAEAKAYLNSSKLVMVETKVEAPEEVKVEEKFTKTGLPLRRPLKRPSLIDSILLNPKAVKLSTLEKSRLDWATYVDHNKISDELKTQGKNGFLDKQEFLHKVDMKQYNDLRDLRNKDRKTNPI</sequence>